<dbReference type="PANTHER" id="PTHR33395:SF22">
    <property type="entry name" value="REVERSE TRANSCRIPTASE DOMAIN-CONTAINING PROTEIN"/>
    <property type="match status" value="1"/>
</dbReference>
<dbReference type="PANTHER" id="PTHR33395">
    <property type="entry name" value="TRANSCRIPTASE, PUTATIVE-RELATED-RELATED"/>
    <property type="match status" value="1"/>
</dbReference>
<gene>
    <name evidence="1" type="ORF">J437_LFUL011993</name>
</gene>
<reference evidence="1" key="2">
    <citation type="submission" date="2017-10" db="EMBL/GenBank/DDBJ databases">
        <title>Ladona fulva Genome sequencing and assembly.</title>
        <authorList>
            <person name="Murali S."/>
            <person name="Richards S."/>
            <person name="Bandaranaike D."/>
            <person name="Bellair M."/>
            <person name="Blankenburg K."/>
            <person name="Chao H."/>
            <person name="Dinh H."/>
            <person name="Doddapaneni H."/>
            <person name="Dugan-Rocha S."/>
            <person name="Elkadiri S."/>
            <person name="Gnanaolivu R."/>
            <person name="Hernandez B."/>
            <person name="Skinner E."/>
            <person name="Javaid M."/>
            <person name="Lee S."/>
            <person name="Li M."/>
            <person name="Ming W."/>
            <person name="Munidasa M."/>
            <person name="Muniz J."/>
            <person name="Nguyen L."/>
            <person name="Hughes D."/>
            <person name="Osuji N."/>
            <person name="Pu L.-L."/>
            <person name="Puazo M."/>
            <person name="Qu C."/>
            <person name="Quiroz J."/>
            <person name="Raj R."/>
            <person name="Weissenberger G."/>
            <person name="Xin Y."/>
            <person name="Zou X."/>
            <person name="Han Y."/>
            <person name="Worley K."/>
            <person name="Muzny D."/>
            <person name="Gibbs R."/>
        </authorList>
    </citation>
    <scope>NUCLEOTIDE SEQUENCE</scope>
    <source>
        <strain evidence="1">Sampled in the wild</strain>
    </source>
</reference>
<name>A0A8K0KKP8_LADFU</name>
<dbReference type="OrthoDB" id="445826at2759"/>
<organism evidence="1 2">
    <name type="scientific">Ladona fulva</name>
    <name type="common">Scarce chaser dragonfly</name>
    <name type="synonym">Libellula fulva</name>
    <dbReference type="NCBI Taxonomy" id="123851"/>
    <lineage>
        <taxon>Eukaryota</taxon>
        <taxon>Metazoa</taxon>
        <taxon>Ecdysozoa</taxon>
        <taxon>Arthropoda</taxon>
        <taxon>Hexapoda</taxon>
        <taxon>Insecta</taxon>
        <taxon>Pterygota</taxon>
        <taxon>Palaeoptera</taxon>
        <taxon>Odonata</taxon>
        <taxon>Epiprocta</taxon>
        <taxon>Anisoptera</taxon>
        <taxon>Libelluloidea</taxon>
        <taxon>Libellulidae</taxon>
        <taxon>Ladona</taxon>
    </lineage>
</organism>
<proteinExistence type="predicted"/>
<dbReference type="AlphaFoldDB" id="A0A8K0KKP8"/>
<accession>A0A8K0KKP8</accession>
<protein>
    <submittedName>
        <fullName evidence="1">Uncharacterized protein</fullName>
    </submittedName>
</protein>
<dbReference type="EMBL" id="KZ308984">
    <property type="protein sequence ID" value="KAG8236069.1"/>
    <property type="molecule type" value="Genomic_DNA"/>
</dbReference>
<evidence type="ECO:0000313" key="1">
    <source>
        <dbReference type="EMBL" id="KAG8236069.1"/>
    </source>
</evidence>
<comment type="caution">
    <text evidence="1">The sequence shown here is derived from an EMBL/GenBank/DDBJ whole genome shotgun (WGS) entry which is preliminary data.</text>
</comment>
<sequence length="160" mass="17899">MGLRQYGSENHGTSRVRICSDQGIILPYVRLELDKFLGHFVICTLGKNSKDCPTSFIHLDPLPQRKPTSTGTLSRKILIIIGQMVLMIPMTIIKQASYWIASPISSIFNSSMSEGHFPSILKLAHVTPVHKKGSYTNSINYHPISILSVFSKILEKLFLT</sequence>
<keyword evidence="2" id="KW-1185">Reference proteome</keyword>
<dbReference type="Proteomes" id="UP000792457">
    <property type="component" value="Unassembled WGS sequence"/>
</dbReference>
<evidence type="ECO:0000313" key="2">
    <source>
        <dbReference type="Proteomes" id="UP000792457"/>
    </source>
</evidence>
<reference evidence="1" key="1">
    <citation type="submission" date="2013-04" db="EMBL/GenBank/DDBJ databases">
        <authorList>
            <person name="Qu J."/>
            <person name="Murali S.C."/>
            <person name="Bandaranaike D."/>
            <person name="Bellair M."/>
            <person name="Blankenburg K."/>
            <person name="Chao H."/>
            <person name="Dinh H."/>
            <person name="Doddapaneni H."/>
            <person name="Downs B."/>
            <person name="Dugan-Rocha S."/>
            <person name="Elkadiri S."/>
            <person name="Gnanaolivu R.D."/>
            <person name="Hernandez B."/>
            <person name="Javaid M."/>
            <person name="Jayaseelan J.C."/>
            <person name="Lee S."/>
            <person name="Li M."/>
            <person name="Ming W."/>
            <person name="Munidasa M."/>
            <person name="Muniz J."/>
            <person name="Nguyen L."/>
            <person name="Ongeri F."/>
            <person name="Osuji N."/>
            <person name="Pu L.-L."/>
            <person name="Puazo M."/>
            <person name="Qu C."/>
            <person name="Quiroz J."/>
            <person name="Raj R."/>
            <person name="Weissenberger G."/>
            <person name="Xin Y."/>
            <person name="Zou X."/>
            <person name="Han Y."/>
            <person name="Richards S."/>
            <person name="Worley K."/>
            <person name="Muzny D."/>
            <person name="Gibbs R."/>
        </authorList>
    </citation>
    <scope>NUCLEOTIDE SEQUENCE</scope>
    <source>
        <strain evidence="1">Sampled in the wild</strain>
    </source>
</reference>